<dbReference type="EMBL" id="CAJEWE010000003">
    <property type="protein sequence ID" value="CAD2070666.1"/>
    <property type="molecule type" value="Genomic_DNA"/>
</dbReference>
<dbReference type="PANTHER" id="PTHR38430">
    <property type="entry name" value="PROTEIN-ARGININE KINASE ACTIVATOR PROTEIN"/>
    <property type="match status" value="1"/>
</dbReference>
<dbReference type="SUPFAM" id="SSF46600">
    <property type="entry name" value="C-terminal UvrC-binding domain of UvrB"/>
    <property type="match status" value="1"/>
</dbReference>
<keyword evidence="4" id="KW-1185">Reference proteome</keyword>
<dbReference type="RefSeq" id="WP_186084367.1">
    <property type="nucleotide sequence ID" value="NZ_BMDB01000003.1"/>
</dbReference>
<dbReference type="GO" id="GO:1990170">
    <property type="term" value="P:stress response to cadmium ion"/>
    <property type="evidence" value="ECO:0007669"/>
    <property type="project" value="TreeGrafter"/>
</dbReference>
<dbReference type="GO" id="GO:0005507">
    <property type="term" value="F:copper ion binding"/>
    <property type="evidence" value="ECO:0007669"/>
    <property type="project" value="TreeGrafter"/>
</dbReference>
<evidence type="ECO:0000313" key="3">
    <source>
        <dbReference type="EMBL" id="CAD2070666.1"/>
    </source>
</evidence>
<dbReference type="GO" id="GO:0046870">
    <property type="term" value="F:cadmium ion binding"/>
    <property type="evidence" value="ECO:0007669"/>
    <property type="project" value="TreeGrafter"/>
</dbReference>
<dbReference type="PANTHER" id="PTHR38430:SF1">
    <property type="entry name" value="PROTEIN-ARGININE KINASE ACTIVATOR PROTEIN"/>
    <property type="match status" value="1"/>
</dbReference>
<evidence type="ECO:0000256" key="1">
    <source>
        <dbReference type="SAM" id="Coils"/>
    </source>
</evidence>
<dbReference type="Gene3D" id="4.10.860.10">
    <property type="entry name" value="UVR domain"/>
    <property type="match status" value="1"/>
</dbReference>
<name>A0A6V7R055_9BACL</name>
<keyword evidence="1" id="KW-0175">Coiled coil</keyword>
<dbReference type="PIRSF" id="PIRSF015034">
    <property type="entry name" value="YacH"/>
    <property type="match status" value="1"/>
</dbReference>
<evidence type="ECO:0000313" key="4">
    <source>
        <dbReference type="Proteomes" id="UP000521032"/>
    </source>
</evidence>
<gene>
    <name evidence="3" type="ORF">JEOSCH030_00062</name>
</gene>
<protein>
    <submittedName>
        <fullName evidence="3">UvrB/uvrC motif protein</fullName>
    </submittedName>
</protein>
<dbReference type="InterPro" id="IPR001943">
    <property type="entry name" value="UVR_dom"/>
</dbReference>
<proteinExistence type="predicted"/>
<comment type="caution">
    <text evidence="3">The sequence shown here is derived from an EMBL/GenBank/DDBJ whole genome shotgun (WGS) entry which is preliminary data.</text>
</comment>
<evidence type="ECO:0000259" key="2">
    <source>
        <dbReference type="PROSITE" id="PS50151"/>
    </source>
</evidence>
<dbReference type="GO" id="GO:1990169">
    <property type="term" value="P:stress response to copper ion"/>
    <property type="evidence" value="ECO:0007669"/>
    <property type="project" value="TreeGrafter"/>
</dbReference>
<feature type="domain" description="UVR" evidence="2">
    <location>
        <begin position="122"/>
        <end position="157"/>
    </location>
</feature>
<dbReference type="Pfam" id="PF02151">
    <property type="entry name" value="UVR"/>
    <property type="match status" value="1"/>
</dbReference>
<dbReference type="PROSITE" id="PS50151">
    <property type="entry name" value="UVR"/>
    <property type="match status" value="1"/>
</dbReference>
<sequence length="157" mass="17893">MLCERCQEREATLHMSVKTTEGNKEMFLCDVCANEVFLEKDQEHFNVNQLLNSMMGQFKTTVSCKTCGSPLTSIAEKGLFGCPDCYDTFKNEVPKIVRRVQHLQQEHEGKIPESHTGRVETKKRIEQLEQKLASLIETQNFEEAAVVRDEINALKGV</sequence>
<dbReference type="GO" id="GO:0050897">
    <property type="term" value="F:cobalt ion binding"/>
    <property type="evidence" value="ECO:0007669"/>
    <property type="project" value="TreeGrafter"/>
</dbReference>
<organism evidence="3 4">
    <name type="scientific">Phocicoccus schoeneichii</name>
    <dbReference type="NCBI Taxonomy" id="1812261"/>
    <lineage>
        <taxon>Bacteria</taxon>
        <taxon>Bacillati</taxon>
        <taxon>Bacillota</taxon>
        <taxon>Bacilli</taxon>
        <taxon>Bacillales</taxon>
        <taxon>Salinicoccaceae</taxon>
        <taxon>Phocicoccus</taxon>
    </lineage>
</organism>
<feature type="coiled-coil region" evidence="1">
    <location>
        <begin position="118"/>
        <end position="145"/>
    </location>
</feature>
<dbReference type="AlphaFoldDB" id="A0A6V7R055"/>
<reference evidence="3 4" key="1">
    <citation type="submission" date="2020-07" db="EMBL/GenBank/DDBJ databases">
        <authorList>
            <person name="Criscuolo A."/>
        </authorList>
    </citation>
    <scope>NUCLEOTIDE SEQUENCE [LARGE SCALE GENOMIC DNA]</scope>
    <source>
        <strain evidence="4">CIP 111030</strain>
    </source>
</reference>
<dbReference type="Proteomes" id="UP000521032">
    <property type="component" value="Unassembled WGS sequence"/>
</dbReference>
<accession>A0A6V7R055</accession>
<dbReference type="InterPro" id="IPR025542">
    <property type="entry name" value="YacH"/>
</dbReference>
<dbReference type="InterPro" id="IPR036876">
    <property type="entry name" value="UVR_dom_sf"/>
</dbReference>
<dbReference type="GO" id="GO:0008270">
    <property type="term" value="F:zinc ion binding"/>
    <property type="evidence" value="ECO:0007669"/>
    <property type="project" value="TreeGrafter"/>
</dbReference>